<dbReference type="InterPro" id="IPR049551">
    <property type="entry name" value="PKS_DH_C"/>
</dbReference>
<dbReference type="NCBIfam" id="TIGR01733">
    <property type="entry name" value="AA-adenyl-dom"/>
    <property type="match status" value="1"/>
</dbReference>
<dbReference type="InterPro" id="IPR001227">
    <property type="entry name" value="Ac_transferase_dom_sf"/>
</dbReference>
<dbReference type="InterPro" id="IPR006162">
    <property type="entry name" value="Ppantetheine_attach_site"/>
</dbReference>
<dbReference type="InterPro" id="IPR029063">
    <property type="entry name" value="SAM-dependent_MTases_sf"/>
</dbReference>
<dbReference type="InterPro" id="IPR045851">
    <property type="entry name" value="AMP-bd_C_sf"/>
</dbReference>
<feature type="domain" description="Carrier" evidence="11">
    <location>
        <begin position="2444"/>
        <end position="2519"/>
    </location>
</feature>
<dbReference type="Pfam" id="PF16197">
    <property type="entry name" value="KAsynt_C_assoc"/>
    <property type="match status" value="1"/>
</dbReference>
<evidence type="ECO:0000256" key="7">
    <source>
        <dbReference type="ARBA" id="ARBA00023268"/>
    </source>
</evidence>
<dbReference type="Pfam" id="PF00668">
    <property type="entry name" value="Condensation"/>
    <property type="match status" value="1"/>
</dbReference>
<keyword evidence="1" id="KW-0596">Phosphopantetheine</keyword>
<dbReference type="Pfam" id="PF08242">
    <property type="entry name" value="Methyltransf_12"/>
    <property type="match status" value="1"/>
</dbReference>
<dbReference type="Pfam" id="PF14765">
    <property type="entry name" value="PS-DH"/>
    <property type="match status" value="1"/>
</dbReference>
<dbReference type="PROSITE" id="PS52019">
    <property type="entry name" value="PKS_MFAS_DH"/>
    <property type="match status" value="1"/>
</dbReference>
<dbReference type="InterPro" id="IPR014043">
    <property type="entry name" value="Acyl_transferase_dom"/>
</dbReference>
<evidence type="ECO:0000313" key="15">
    <source>
        <dbReference type="Proteomes" id="UP000235023"/>
    </source>
</evidence>
<dbReference type="SUPFAM" id="SSF56801">
    <property type="entry name" value="Acetyl-CoA synthetase-like"/>
    <property type="match status" value="1"/>
</dbReference>
<dbReference type="GO" id="GO:0004312">
    <property type="term" value="F:fatty acid synthase activity"/>
    <property type="evidence" value="ECO:0007669"/>
    <property type="project" value="TreeGrafter"/>
</dbReference>
<dbReference type="SMART" id="SM00827">
    <property type="entry name" value="PKS_AT"/>
    <property type="match status" value="1"/>
</dbReference>
<keyword evidence="5" id="KW-0808">Transferase</keyword>
<dbReference type="InterPro" id="IPR049900">
    <property type="entry name" value="PKS_mFAS_DH"/>
</dbReference>
<dbReference type="InterPro" id="IPR057326">
    <property type="entry name" value="KR_dom"/>
</dbReference>
<dbReference type="PANTHER" id="PTHR43775:SF20">
    <property type="entry name" value="HYBRID PKS-NRPS SYNTHETASE APDA"/>
    <property type="match status" value="1"/>
</dbReference>
<dbReference type="GO" id="GO:0004315">
    <property type="term" value="F:3-oxoacyl-[acyl-carrier-protein] synthase activity"/>
    <property type="evidence" value="ECO:0007669"/>
    <property type="project" value="InterPro"/>
</dbReference>
<comment type="similarity">
    <text evidence="8">In the C-terminal section; belongs to the NRP synthetase family.</text>
</comment>
<feature type="compositionally biased region" description="Low complexity" evidence="10">
    <location>
        <begin position="2548"/>
        <end position="2565"/>
    </location>
</feature>
<dbReference type="InterPro" id="IPR013968">
    <property type="entry name" value="PKS_KR"/>
</dbReference>
<dbReference type="InterPro" id="IPR014030">
    <property type="entry name" value="Ketoacyl_synth_N"/>
</dbReference>
<dbReference type="Pfam" id="PF00109">
    <property type="entry name" value="ketoacyl-synt"/>
    <property type="match status" value="1"/>
</dbReference>
<dbReference type="InterPro" id="IPR000873">
    <property type="entry name" value="AMP-dep_synth/lig_dom"/>
</dbReference>
<evidence type="ECO:0000259" key="11">
    <source>
        <dbReference type="PROSITE" id="PS50075"/>
    </source>
</evidence>
<feature type="domain" description="PKS/mFAS DH" evidence="13">
    <location>
        <begin position="966"/>
        <end position="1275"/>
    </location>
</feature>
<feature type="region of interest" description="N-terminal hotdog fold" evidence="9">
    <location>
        <begin position="966"/>
        <end position="1099"/>
    </location>
</feature>
<evidence type="ECO:0000256" key="8">
    <source>
        <dbReference type="ARBA" id="ARBA00029443"/>
    </source>
</evidence>
<dbReference type="InterPro" id="IPR020845">
    <property type="entry name" value="AMP-binding_CS"/>
</dbReference>
<dbReference type="PROSITE" id="PS00455">
    <property type="entry name" value="AMP_BINDING"/>
    <property type="match status" value="1"/>
</dbReference>
<dbReference type="InterPro" id="IPR013217">
    <property type="entry name" value="Methyltransf_12"/>
</dbReference>
<dbReference type="InterPro" id="IPR016035">
    <property type="entry name" value="Acyl_Trfase/lysoPLipase"/>
</dbReference>
<dbReference type="Gene3D" id="3.40.50.150">
    <property type="entry name" value="Vaccinia Virus protein VP39"/>
    <property type="match status" value="1"/>
</dbReference>
<keyword evidence="3" id="KW-0436">Ligase</keyword>
<dbReference type="InterPro" id="IPR014031">
    <property type="entry name" value="Ketoacyl_synth_C"/>
</dbReference>
<dbReference type="InterPro" id="IPR020807">
    <property type="entry name" value="PKS_DH"/>
</dbReference>
<dbReference type="InterPro" id="IPR050091">
    <property type="entry name" value="PKS_NRPS_Biosynth_Enz"/>
</dbReference>
<dbReference type="Pfam" id="PF00550">
    <property type="entry name" value="PP-binding"/>
    <property type="match status" value="1"/>
</dbReference>
<feature type="region of interest" description="C-terminal hotdog fold" evidence="9">
    <location>
        <begin position="1115"/>
        <end position="1275"/>
    </location>
</feature>
<keyword evidence="6" id="KW-0677">Repeat</keyword>
<dbReference type="InterPro" id="IPR023213">
    <property type="entry name" value="CAT-like_dom_sf"/>
</dbReference>
<dbReference type="SMART" id="SM00826">
    <property type="entry name" value="PKS_DH"/>
    <property type="match status" value="1"/>
</dbReference>
<dbReference type="PROSITE" id="PS52004">
    <property type="entry name" value="KS3_2"/>
    <property type="match status" value="1"/>
</dbReference>
<evidence type="ECO:0000256" key="6">
    <source>
        <dbReference type="ARBA" id="ARBA00022737"/>
    </source>
</evidence>
<dbReference type="InterPro" id="IPR016039">
    <property type="entry name" value="Thiolase-like"/>
</dbReference>
<name>A0A2J5I4D4_9EURO</name>
<dbReference type="InterPro" id="IPR018201">
    <property type="entry name" value="Ketoacyl_synth_AS"/>
</dbReference>
<dbReference type="SUPFAM" id="SSF52777">
    <property type="entry name" value="CoA-dependent acyltransferases"/>
    <property type="match status" value="2"/>
</dbReference>
<dbReference type="InterPro" id="IPR036736">
    <property type="entry name" value="ACP-like_sf"/>
</dbReference>
<evidence type="ECO:0000256" key="10">
    <source>
        <dbReference type="SAM" id="MobiDB-lite"/>
    </source>
</evidence>
<proteinExistence type="inferred from homology"/>
<reference evidence="15" key="1">
    <citation type="submission" date="2017-12" db="EMBL/GenBank/DDBJ databases">
        <authorList>
            <consortium name="DOE Joint Genome Institute"/>
            <person name="Mondo S.J."/>
            <person name="Kjaerbolling I."/>
            <person name="Vesth T.C."/>
            <person name="Frisvad J.C."/>
            <person name="Nybo J.L."/>
            <person name="Theobald S."/>
            <person name="Kuo A."/>
            <person name="Bowyer P."/>
            <person name="Matsuda Y."/>
            <person name="Lyhne E.K."/>
            <person name="Kogle M.E."/>
            <person name="Clum A."/>
            <person name="Lipzen A."/>
            <person name="Salamov A."/>
            <person name="Ngan C.Y."/>
            <person name="Daum C."/>
            <person name="Chiniquy J."/>
            <person name="Barry K."/>
            <person name="LaButti K."/>
            <person name="Haridas S."/>
            <person name="Simmons B.A."/>
            <person name="Magnuson J.K."/>
            <person name="Mortensen U.H."/>
            <person name="Larsen T.O."/>
            <person name="Grigoriev I.V."/>
            <person name="Baker S.E."/>
            <person name="Andersen M.R."/>
            <person name="Nordberg H.P."/>
            <person name="Cantor M.N."/>
            <person name="Hua S.X."/>
        </authorList>
    </citation>
    <scope>NUCLEOTIDE SEQUENCE [LARGE SCALE GENOMIC DNA]</scope>
    <source>
        <strain evidence="15">IBT 19404</strain>
    </source>
</reference>
<dbReference type="InterPro" id="IPR009081">
    <property type="entry name" value="PP-bd_ACP"/>
</dbReference>
<dbReference type="InterPro" id="IPR001242">
    <property type="entry name" value="Condensation_dom"/>
</dbReference>
<dbReference type="PROSITE" id="PS00606">
    <property type="entry name" value="KS3_1"/>
    <property type="match status" value="1"/>
</dbReference>
<dbReference type="SUPFAM" id="SSF51735">
    <property type="entry name" value="NAD(P)-binding Rossmann-fold domains"/>
    <property type="match status" value="2"/>
</dbReference>
<accession>A0A2J5I4D4</accession>
<dbReference type="PROSITE" id="PS00012">
    <property type="entry name" value="PHOSPHOPANTETHEINE"/>
    <property type="match status" value="1"/>
</dbReference>
<dbReference type="GO" id="GO:0032259">
    <property type="term" value="P:methylation"/>
    <property type="evidence" value="ECO:0007669"/>
    <property type="project" value="UniProtKB-KW"/>
</dbReference>
<dbReference type="Gene3D" id="3.40.50.12780">
    <property type="entry name" value="N-terminal domain of ligase-like"/>
    <property type="match status" value="1"/>
</dbReference>
<evidence type="ECO:0000256" key="9">
    <source>
        <dbReference type="PROSITE-ProRule" id="PRU01363"/>
    </source>
</evidence>
<dbReference type="InterPro" id="IPR036291">
    <property type="entry name" value="NAD(P)-bd_dom_sf"/>
</dbReference>
<evidence type="ECO:0000256" key="3">
    <source>
        <dbReference type="ARBA" id="ARBA00022598"/>
    </source>
</evidence>
<keyword evidence="2" id="KW-0597">Phosphoprotein</keyword>
<dbReference type="GO" id="GO:0006633">
    <property type="term" value="P:fatty acid biosynthetic process"/>
    <property type="evidence" value="ECO:0007669"/>
    <property type="project" value="InterPro"/>
</dbReference>
<evidence type="ECO:0000256" key="4">
    <source>
        <dbReference type="ARBA" id="ARBA00022603"/>
    </source>
</evidence>
<dbReference type="GO" id="GO:0008168">
    <property type="term" value="F:methyltransferase activity"/>
    <property type="evidence" value="ECO:0007669"/>
    <property type="project" value="UniProtKB-KW"/>
</dbReference>
<dbReference type="InterPro" id="IPR013120">
    <property type="entry name" value="FAR_NAD-bd"/>
</dbReference>
<dbReference type="InterPro" id="IPR049552">
    <property type="entry name" value="PKS_DH_N"/>
</dbReference>
<dbReference type="Gene3D" id="3.40.47.10">
    <property type="match status" value="1"/>
</dbReference>
<dbReference type="InterPro" id="IPR042099">
    <property type="entry name" value="ANL_N_sf"/>
</dbReference>
<evidence type="ECO:0000256" key="1">
    <source>
        <dbReference type="ARBA" id="ARBA00022450"/>
    </source>
</evidence>
<dbReference type="Gene3D" id="3.40.366.10">
    <property type="entry name" value="Malonyl-Coenzyme A Acyl Carrier Protein, domain 2"/>
    <property type="match status" value="1"/>
</dbReference>
<protein>
    <submittedName>
        <fullName evidence="14">Beta-ketoacyl synthase domain-containing protein</fullName>
    </submittedName>
</protein>
<keyword evidence="15" id="KW-1185">Reference proteome</keyword>
<dbReference type="SUPFAM" id="SSF47336">
    <property type="entry name" value="ACP-like"/>
    <property type="match status" value="2"/>
</dbReference>
<dbReference type="GO" id="GO:0016874">
    <property type="term" value="F:ligase activity"/>
    <property type="evidence" value="ECO:0007669"/>
    <property type="project" value="UniProtKB-KW"/>
</dbReference>
<evidence type="ECO:0000256" key="2">
    <source>
        <dbReference type="ARBA" id="ARBA00022553"/>
    </source>
</evidence>
<dbReference type="Pfam" id="PF02801">
    <property type="entry name" value="Ketoacyl-synt_C"/>
    <property type="match status" value="1"/>
</dbReference>
<dbReference type="SMART" id="SM00825">
    <property type="entry name" value="PKS_KS"/>
    <property type="match status" value="1"/>
</dbReference>
<evidence type="ECO:0000313" key="14">
    <source>
        <dbReference type="EMBL" id="PLN84681.1"/>
    </source>
</evidence>
<dbReference type="Gene3D" id="3.30.559.10">
    <property type="entry name" value="Chloramphenicol acetyltransferase-like domain"/>
    <property type="match status" value="1"/>
</dbReference>
<dbReference type="OrthoDB" id="329835at2759"/>
<dbReference type="InterPro" id="IPR042104">
    <property type="entry name" value="PKS_dehydratase_sf"/>
</dbReference>
<gene>
    <name evidence="14" type="ORF">BDW42DRAFT_191295</name>
</gene>
<dbReference type="Pfam" id="PF08659">
    <property type="entry name" value="KR"/>
    <property type="match status" value="1"/>
</dbReference>
<dbReference type="Pfam" id="PF21089">
    <property type="entry name" value="PKS_DH_N"/>
    <property type="match status" value="1"/>
</dbReference>
<feature type="domain" description="Carrier" evidence="11">
    <location>
        <begin position="3590"/>
        <end position="3670"/>
    </location>
</feature>
<dbReference type="PANTHER" id="PTHR43775">
    <property type="entry name" value="FATTY ACID SYNTHASE"/>
    <property type="match status" value="1"/>
</dbReference>
<dbReference type="Pfam" id="PF00501">
    <property type="entry name" value="AMP-binding"/>
    <property type="match status" value="1"/>
</dbReference>
<dbReference type="Gene3D" id="3.30.559.30">
    <property type="entry name" value="Nonribosomal peptide synthetase, condensation domain"/>
    <property type="match status" value="1"/>
</dbReference>
<dbReference type="GO" id="GO:0009403">
    <property type="term" value="P:toxin biosynthetic process"/>
    <property type="evidence" value="ECO:0007669"/>
    <property type="project" value="UniProtKB-ARBA"/>
</dbReference>
<dbReference type="EMBL" id="KZ559509">
    <property type="protein sequence ID" value="PLN84681.1"/>
    <property type="molecule type" value="Genomic_DNA"/>
</dbReference>
<dbReference type="CDD" id="cd02440">
    <property type="entry name" value="AdoMet_MTases"/>
    <property type="match status" value="1"/>
</dbReference>
<evidence type="ECO:0000259" key="12">
    <source>
        <dbReference type="PROSITE" id="PS52004"/>
    </source>
</evidence>
<evidence type="ECO:0000256" key="5">
    <source>
        <dbReference type="ARBA" id="ARBA00022679"/>
    </source>
</evidence>
<keyword evidence="4" id="KW-0489">Methyltransferase</keyword>
<dbReference type="CDD" id="cd05930">
    <property type="entry name" value="A_NRPS"/>
    <property type="match status" value="1"/>
</dbReference>
<dbReference type="InterPro" id="IPR010071">
    <property type="entry name" value="AA_adenyl_dom"/>
</dbReference>
<dbReference type="SUPFAM" id="SSF55048">
    <property type="entry name" value="Probable ACP-binding domain of malonyl-CoA ACP transacylase"/>
    <property type="match status" value="1"/>
</dbReference>
<dbReference type="SMART" id="SM00822">
    <property type="entry name" value="PKS_KR"/>
    <property type="match status" value="1"/>
</dbReference>
<dbReference type="Gene3D" id="1.10.1200.10">
    <property type="entry name" value="ACP-like"/>
    <property type="match status" value="1"/>
</dbReference>
<feature type="region of interest" description="Disordered" evidence="10">
    <location>
        <begin position="2529"/>
        <end position="2580"/>
    </location>
</feature>
<dbReference type="Proteomes" id="UP000235023">
    <property type="component" value="Unassembled WGS sequence"/>
</dbReference>
<dbReference type="Gene3D" id="3.40.50.720">
    <property type="entry name" value="NAD(P)-binding Rossmann-like Domain"/>
    <property type="match status" value="2"/>
</dbReference>
<sequence>MSPSEPIAIIGTGCRFPGGASSPSKLWDLLQSPRDVSTDLLTAGRFDPRGFYHPEHDFPGHSNVRRSYLLQEDIANFDARFFNLQVAEAGAMDPQQRILLETVYESLEAAGQTLEGLRGSDTGVYVGMMYGDYESQQYRDLQSIPLYHGTGVARSMVSNRISYFFDWHGPSLTVDTACSSSLVALHQAVQSLRSGEVTVAVAAGTNLLLGPEPYIYESNLKMLSPDGRSRMWGDDANGYARGDGVAAVVLKTVRQALADGDHIECVVRESGVNQDGRSPGITMPTAKAQVALIRDVYTRAGLDLASSADRCQYVEAHGTGTPAGDPVEAEAIHTAFFQNEAGEAIKAQNGDEIVVGSIKTVIGHTESTAGLAAIIKVAQALKHGQIPPNGNRILDGKVLDFTMNPRVEPWCRSLRIASDLTRWPEVAPGQCRRASINSFGFGGTNAHVILESLGQETQVEQARENGADELMRSFVFSAQSKQSLLANLAAHAAYLSEHPDTRLDDLARTLRSRRSRFPLRVALSASSVEMLRTTLEQIASSEPNKLQLDQRLKLTTTGASAGGKARKAKLLAIFTGQGAQWARMGAQLVETSKFASDTLSKLDAELANLPNQEDRPDWTLRQELLADSSKSRVGDAAISQPLCTAVQVILVDYLREAGVDFAAVVGHSSGEIGAAYLTGRLSAADAIRIAYYRGLHSTRLAGGPDGTQGAMLAVSTSMEDASEVCRDEFFQGRVKVAACNSPNSVTLSGDSDAIEEIAGLFEDEGKTARRLRVDKAYHSHHMIPCSQPYLESMQSFQRDSPQTRVQSDCVWVSSVVVESDTAAGELDSSYWVDNLLSPVLFKQAVERAVTEFGPFDGIVEVGPHPALKGPVRQILEELKTGPLPYTGVLERGTEAICSMSTALGYLWTHVDDISINFDQYENALSGSGSTKGRFVAGLPRYQWNHARHWHESNTSRRLRFRSSSVHPLLGDVCSSSSPQNLSWKAVLRPRDIPWVHDHKIQGQSVFPAAGYAVTALEAAPFLADGQAIRLIEVEDLFIHQAMVFDNDDSSIEVRFSVGGVSRRHDDAMITGHFTYEYYSSNGSPELAASGQLRVMLGESRQHTLPASDLGPDAGMVDVATGVFYSSLHEMGYGYTGPFKALSGLSRKLGKAVGVIDTTLAEYNDASNRLVVHPGMLDAAIHSVILAYSYPRDGKLWSLHLPTRIKRIRVNPALCDGHWTAESVPFVSTIADDQLHTADRSSGFHGDVEIHSEAGAYSAIQLEGLQVVPFSAATSRDDRTMFYATRWVKAEPDADIPGPFIASPEQRRLAEVLERGHFFYLRQLEDQVPADHPGRLDQFHAAYLRWATHTHRLVMEGKHRYGKPAWVHDTLEDIKALTEPYNALPEVKAMHIVGEQMPRAIRGETTMLQHLMVTGLLNDYYANALGMRQVTVLADTVLQLTRRYPRANILEVGAGTGGATREVLKLTGKNFGSFTFTDVSAGFFDDAQAEFAPYQDQMSFRVLDLEQDTALQGFEQHSYDVVIGSLVLHATKNLEKTLQRVRSLLRPGGYIIFYEITNVDLIRHTALFGCLPGWWQGVDEGRTWCPAVNESKWDAILRKTGFSGVDTMTPTNDSMPFCNSVMVSQAVDDWVDLVRQPLMAPVGGSLFSTKSSDTLLEKLFIVGGQTLQVSRLIDAVQRSIRPFCSETMTRVDALENLNHDQIDKSSTVLVLQDLDSPVFYDMTTERLQSLKALFGSEKTIVWITHNRLVDNPYANMAPGFVRPSIWEAPELRYQFVDFQDVSQSRIDARALAEAVLRFQAHIQGPPKTTSNALWSVESEIIIDADGAQYIPRLTPLDDANARYNSSLRPIECHGGSEETPVQLQNTRGRYTLRKEQPLRHDVSTSCLKIEHSSLFAVRTDGGDMFAVSGACEETGVHYLGLTSSVTSRATVATSNLVEIPDAVAQVASGPLILTSVLCHLVLQALETKIGGHGAVVVHDAPPMLGASLARSSKEKNITFTTSNSDHAATNNWIYIKEYARQSDLESLLPLNVSMLIDFAAETPEASALKHCFPINVDILTKSSLFTTEASRPIIPSVALKDVLQTAVELALKEAKNDGGNRMIVDEVDIGALISDEDSNLSARSTTTVVNWADVETSPVTMQPVSVSLRADRTYWLAGLSRDMGLSLADWIIRNGGKYIAISSRNPSISQTWLRNAARKGATVLVLSCDITDYDSVVEAHATIIKSLPPVAGVAQGAMVLNDILTRDMSLEDLNKVLRPKVAGSINLDRLFHDAALDFFIFFSSAASVTGNAGQANYSAANFFMGGLAQKRRRRGLAASVIDLGPVLGTGYITRELGDALTRPLAERGLLGMSESDVHCLFAEAVNASPVTSSSDVGWHITTGLIPLAADAPNRPLWYNFPQFASLTIRESTAGDLNNSSSSAAGAVVSIKDQLAGAKTKEDVQKVITDNVLKEMCTMLHMGDDYAMTPAIRTDELGLDSLVAVRIRSWFLSHFQVNVPALKIIKGVSLQNLIDQTLNEIPAALTPGLVGASSSTDGSEAPSGPEDTKSLSNTSSSANSADGRSSATSETGESELMSPPPEKELEIERFGPLSHTQSVFRFVHELLEDKTTLNNTGMVHLSGEIRIPDLRAAVHILGKHHESLRTCFFTRDGVPTQAVLAEPTLELEHRHVLTKSDVLSEYDALKNTIFDLRGGHTARVLLLSYSPTDHYFALATHHITFDRASTDIFMSDLARIYRNQNEILTPPLQYLDYSNQLHEMHAPGKSTDAMNFWRREFATIPEPLPLHRSSLTERHPLERYSSRTGLPECDFRLDSKLTTQIRQVARKYRSTPFHFHLAAFKVLLFRWLGTEDVCIGFADGCRRDESMWTGIGPFLNMMPLRMKAQKSQSFADAIAEAREKSHAALSNALPLEVILNELKVSRQPTHSPLAQAFINYAETSVESGREFLGCDCRMLKEDQAELPYDIAFTIITNTAPGGDADTKIILNAQTSLYNPAVARMLAAGYQEIVREFAGQPEDQMNDEWKFAPSSLSKAIAVGHGLDFETNWENTVVHRLDEILPSIGHRVAVTDAVNKPVTYQELSRQVNSIASALLREDVIAGSRVAICQHPTVFWVASVVAVLKIGAVYVPLDAATPPPRLALMVQDCKPAAILVDESTRDMVRDLAPETSLISVSSALDTATESLATTALADLPAMVLYTSGSTGTPKGVVLSHESLRHEFEHCQAMYGLKEEDVVLQQSAWSFDLSITQLFMALTVGARLHVASHTLRADGRAMAALIRDEGVTATYATPTEYKAWLRDAHVDVLRRSSWKLALVAGEAVTVPLLKRFKNLDRADSLRLFNVYGPTETTCGSTKLQLDYAHPEKYADAVPVGRASANECFYILDTKQNLQPLGLGGEVVIGGVGVAKGYLDNPDQTQASFVHDRFATAEYTRRGWTTMYRTGDAGYLKDDGTLILTGRLSNDTEVKVNGIRIDLRDVEQTILKAGQGHLADVAACVRTSMSTSEDEDDQVVSKYMVAYCVLSERTVAESSNPGSILQAILDNLPLSRAMRPSVLIPIDDLPRTTAGKLDRRALEKLEIAQTRLGTTMTTSTSTLSDAETRLLSLWRSVLPEEAVRLVDIHASSDFFSVGGSSMLLVQLQVKIIETYQVPLTLLDLFKASTLSDMAFVLQRALGPENNDPDATYGARSNSIDWTTETAVQLGVPTEDTNLPSPRTLPRIVVLTGATGFLGQHLLRGLLEQDQVEKVICIANRNMTEERKRGLLCSPRVEYLDGDLCAPNLGLSPADVDRIFGIEADAVIHNGADVSHLKTYASLREPNLNSTKTLALLCLPRRLPLHYVSTTGVTMYTTSSTFPEASVRDSPPPCDGTYGYISSKWASEVYLENFSQRCKLPVYIHRPSSVLRPDDQDEQTPAADVLQNMLTFSKRLCAVPNSPMLHGFVDLVRPETVTDRLLGAVMAPSRGEDVVYVHESGDIELEMAHIPSYLEKEVGMPVRQLDLDEWIKGAEEAGLSSAMAAVFRGLGAEDMLNFPRLLRST</sequence>
<feature type="active site" description="Proton donor; for dehydratase activity" evidence="9">
    <location>
        <position position="1177"/>
    </location>
</feature>
<dbReference type="InterPro" id="IPR032821">
    <property type="entry name" value="PKS_assoc"/>
</dbReference>
<dbReference type="SUPFAM" id="SSF52151">
    <property type="entry name" value="FabD/lysophospholipase-like"/>
    <property type="match status" value="1"/>
</dbReference>
<dbReference type="SUPFAM" id="SSF53335">
    <property type="entry name" value="S-adenosyl-L-methionine-dependent methyltransferases"/>
    <property type="match status" value="1"/>
</dbReference>
<dbReference type="Pfam" id="PF00698">
    <property type="entry name" value="Acyl_transf_1"/>
    <property type="match status" value="1"/>
</dbReference>
<dbReference type="CDD" id="cd00833">
    <property type="entry name" value="PKS"/>
    <property type="match status" value="1"/>
</dbReference>
<organism evidence="14 15">
    <name type="scientific">Aspergillus taichungensis</name>
    <dbReference type="NCBI Taxonomy" id="482145"/>
    <lineage>
        <taxon>Eukaryota</taxon>
        <taxon>Fungi</taxon>
        <taxon>Dikarya</taxon>
        <taxon>Ascomycota</taxon>
        <taxon>Pezizomycotina</taxon>
        <taxon>Eurotiomycetes</taxon>
        <taxon>Eurotiomycetidae</taxon>
        <taxon>Eurotiales</taxon>
        <taxon>Aspergillaceae</taxon>
        <taxon>Aspergillus</taxon>
        <taxon>Aspergillus subgen. Circumdati</taxon>
    </lineage>
</organism>
<dbReference type="Gene3D" id="3.10.129.110">
    <property type="entry name" value="Polyketide synthase dehydratase"/>
    <property type="match status" value="1"/>
</dbReference>
<dbReference type="Pfam" id="PF07993">
    <property type="entry name" value="NAD_binding_4"/>
    <property type="match status" value="1"/>
</dbReference>
<feature type="domain" description="Ketosynthase family 3 (KS3)" evidence="12">
    <location>
        <begin position="4"/>
        <end position="452"/>
    </location>
</feature>
<dbReference type="Gene3D" id="3.30.300.30">
    <property type="match status" value="1"/>
</dbReference>
<dbReference type="PROSITE" id="PS50075">
    <property type="entry name" value="CARRIER"/>
    <property type="match status" value="2"/>
</dbReference>
<keyword evidence="7" id="KW-0511">Multifunctional enzyme</keyword>
<dbReference type="SUPFAM" id="SSF53901">
    <property type="entry name" value="Thiolase-like"/>
    <property type="match status" value="1"/>
</dbReference>
<evidence type="ECO:0000259" key="13">
    <source>
        <dbReference type="PROSITE" id="PS52019"/>
    </source>
</evidence>
<dbReference type="InterPro" id="IPR016036">
    <property type="entry name" value="Malonyl_transacylase_ACP-bd"/>
</dbReference>
<feature type="active site" description="Proton acceptor; for dehydratase activity" evidence="9">
    <location>
        <position position="998"/>
    </location>
</feature>
<dbReference type="InterPro" id="IPR020841">
    <property type="entry name" value="PKS_Beta-ketoAc_synthase_dom"/>
</dbReference>
<dbReference type="CDD" id="cd19532">
    <property type="entry name" value="C_PKS-NRPS"/>
    <property type="match status" value="1"/>
</dbReference>